<dbReference type="Pfam" id="PF06439">
    <property type="entry name" value="3keto-disac_hyd"/>
    <property type="match status" value="1"/>
</dbReference>
<protein>
    <submittedName>
        <fullName evidence="2">DUF1080 domain-containing protein</fullName>
    </submittedName>
</protein>
<sequence>MRILSVMLSIMMTLGCSGTSKSDQWITLFNGEDLNDWVVKMNHYHAGENFGNTFRVEDGLLKVRYDQYEFTDEFAHIFYKTPFKNFHLTVDYRFSGEFEQQAPHYAELNSGVMFHSQSAESQNKEQNWPVSVEMQYLADLGDGKRTTGNMCSPGTNIEYQGKVFPGHCLKSSKKALPKDQWVTAELIVNGPKITQLINGEVVLEYTNPTIDGNDHTVKGQSPEYIQGGKALDSGYIGLQSEGQPIEFKNVKIKILD</sequence>
<evidence type="ECO:0000259" key="1">
    <source>
        <dbReference type="Pfam" id="PF06439"/>
    </source>
</evidence>
<evidence type="ECO:0000313" key="3">
    <source>
        <dbReference type="Proteomes" id="UP001521137"/>
    </source>
</evidence>
<keyword evidence="3" id="KW-1185">Reference proteome</keyword>
<accession>A0ABS9DAU0</accession>
<dbReference type="Gene3D" id="2.60.120.560">
    <property type="entry name" value="Exo-inulinase, domain 1"/>
    <property type="match status" value="1"/>
</dbReference>
<feature type="domain" description="3-keto-alpha-glucoside-1,2-lyase/3-keto-2-hydroxy-glucal hydratase" evidence="1">
    <location>
        <begin position="24"/>
        <end position="253"/>
    </location>
</feature>
<dbReference type="RefSeq" id="WP_235313230.1">
    <property type="nucleotide sequence ID" value="NZ_JAKGAS010000007.1"/>
</dbReference>
<comment type="caution">
    <text evidence="2">The sequence shown here is derived from an EMBL/GenBank/DDBJ whole genome shotgun (WGS) entry which is preliminary data.</text>
</comment>
<reference evidence="2 3" key="1">
    <citation type="submission" date="2022-01" db="EMBL/GenBank/DDBJ databases">
        <title>Paraglaciecola sp. G1-23.</title>
        <authorList>
            <person name="Jin M.S."/>
            <person name="Han D.M."/>
            <person name="Kim H.M."/>
            <person name="Jeon C.O."/>
        </authorList>
    </citation>
    <scope>NUCLEOTIDE SEQUENCE [LARGE SCALE GENOMIC DNA]</scope>
    <source>
        <strain evidence="2 3">G1-23</strain>
    </source>
</reference>
<dbReference type="EMBL" id="JAKGAS010000007">
    <property type="protein sequence ID" value="MCF2949133.1"/>
    <property type="molecule type" value="Genomic_DNA"/>
</dbReference>
<name>A0ABS9DAU0_9ALTE</name>
<proteinExistence type="predicted"/>
<dbReference type="InterPro" id="IPR010496">
    <property type="entry name" value="AL/BT2_dom"/>
</dbReference>
<evidence type="ECO:0000313" key="2">
    <source>
        <dbReference type="EMBL" id="MCF2949133.1"/>
    </source>
</evidence>
<gene>
    <name evidence="2" type="ORF">L0668_13510</name>
</gene>
<organism evidence="2 3">
    <name type="scientific">Paraglaciecola algarum</name>
    <dbReference type="NCBI Taxonomy" id="3050085"/>
    <lineage>
        <taxon>Bacteria</taxon>
        <taxon>Pseudomonadati</taxon>
        <taxon>Pseudomonadota</taxon>
        <taxon>Gammaproteobacteria</taxon>
        <taxon>Alteromonadales</taxon>
        <taxon>Alteromonadaceae</taxon>
        <taxon>Paraglaciecola</taxon>
    </lineage>
</organism>
<dbReference type="Proteomes" id="UP001521137">
    <property type="component" value="Unassembled WGS sequence"/>
</dbReference>
<dbReference type="PROSITE" id="PS51257">
    <property type="entry name" value="PROKAR_LIPOPROTEIN"/>
    <property type="match status" value="1"/>
</dbReference>